<gene>
    <name evidence="3" type="ORF">GCM10010862_10450</name>
</gene>
<dbReference type="InterPro" id="IPR011576">
    <property type="entry name" value="Pyridox_Oxase_N"/>
</dbReference>
<keyword evidence="1" id="KW-0175">Coiled coil</keyword>
<sequence length="206" mass="22726">MTPASDIAFTPTVKVLQEQRGSRAGYARMEERGGFRTVISEDLAQFLATVDTAYLATANAAGQPYAQHRGGPRGFIRMVGAHTLAFADFTGNKQFISTGNLAENDKAFLFLMDYAHRRRIKIWGRARVVTDDAALIESLMPGDYRARAEQAILFDVAAWDINCPQHIPQKIDAKDVAEAVARLEGRIADLETENAALKATIERNRA</sequence>
<dbReference type="PANTHER" id="PTHR42815:SF2">
    <property type="entry name" value="FAD-BINDING, PUTATIVE (AFU_ORTHOLOGUE AFUA_6G07600)-RELATED"/>
    <property type="match status" value="1"/>
</dbReference>
<dbReference type="PANTHER" id="PTHR42815">
    <property type="entry name" value="FAD-BINDING, PUTATIVE (AFU_ORTHOLOGUE AFUA_6G07600)-RELATED"/>
    <property type="match status" value="1"/>
</dbReference>
<dbReference type="InterPro" id="IPR012349">
    <property type="entry name" value="Split_barrel_FMN-bd"/>
</dbReference>
<protein>
    <submittedName>
        <fullName evidence="3">Pyridoxamine 5'-phosphate oxidase</fullName>
    </submittedName>
</protein>
<evidence type="ECO:0000313" key="3">
    <source>
        <dbReference type="EMBL" id="GLQ53786.1"/>
    </source>
</evidence>
<keyword evidence="4" id="KW-1185">Reference proteome</keyword>
<name>A0ABQ5W1T9_9HYPH</name>
<reference evidence="4" key="1">
    <citation type="journal article" date="2019" name="Int. J. Syst. Evol. Microbiol.">
        <title>The Global Catalogue of Microorganisms (GCM) 10K type strain sequencing project: providing services to taxonomists for standard genome sequencing and annotation.</title>
        <authorList>
            <consortium name="The Broad Institute Genomics Platform"/>
            <consortium name="The Broad Institute Genome Sequencing Center for Infectious Disease"/>
            <person name="Wu L."/>
            <person name="Ma J."/>
        </authorList>
    </citation>
    <scope>NUCLEOTIDE SEQUENCE [LARGE SCALE GENOMIC DNA]</scope>
    <source>
        <strain evidence="4">NBRC 112416</strain>
    </source>
</reference>
<accession>A0ABQ5W1T9</accession>
<dbReference type="EMBL" id="BSNS01000007">
    <property type="protein sequence ID" value="GLQ53786.1"/>
    <property type="molecule type" value="Genomic_DNA"/>
</dbReference>
<dbReference type="Proteomes" id="UP001156691">
    <property type="component" value="Unassembled WGS sequence"/>
</dbReference>
<proteinExistence type="predicted"/>
<evidence type="ECO:0000259" key="2">
    <source>
        <dbReference type="Pfam" id="PF01243"/>
    </source>
</evidence>
<dbReference type="Pfam" id="PF01243">
    <property type="entry name" value="PNPOx_N"/>
    <property type="match status" value="1"/>
</dbReference>
<dbReference type="Gene3D" id="2.30.110.10">
    <property type="entry name" value="Electron Transport, Fmn-binding Protein, Chain A"/>
    <property type="match status" value="1"/>
</dbReference>
<comment type="caution">
    <text evidence="3">The sequence shown here is derived from an EMBL/GenBank/DDBJ whole genome shotgun (WGS) entry which is preliminary data.</text>
</comment>
<dbReference type="RefSeq" id="WP_284339241.1">
    <property type="nucleotide sequence ID" value="NZ_BSNS01000007.1"/>
</dbReference>
<evidence type="ECO:0000313" key="4">
    <source>
        <dbReference type="Proteomes" id="UP001156691"/>
    </source>
</evidence>
<dbReference type="SUPFAM" id="SSF50475">
    <property type="entry name" value="FMN-binding split barrel"/>
    <property type="match status" value="1"/>
</dbReference>
<evidence type="ECO:0000256" key="1">
    <source>
        <dbReference type="SAM" id="Coils"/>
    </source>
</evidence>
<organism evidence="3 4">
    <name type="scientific">Devosia nitrariae</name>
    <dbReference type="NCBI Taxonomy" id="2071872"/>
    <lineage>
        <taxon>Bacteria</taxon>
        <taxon>Pseudomonadati</taxon>
        <taxon>Pseudomonadota</taxon>
        <taxon>Alphaproteobacteria</taxon>
        <taxon>Hyphomicrobiales</taxon>
        <taxon>Devosiaceae</taxon>
        <taxon>Devosia</taxon>
    </lineage>
</organism>
<feature type="domain" description="Pyridoxamine 5'-phosphate oxidase N-terminal" evidence="2">
    <location>
        <begin position="40"/>
        <end position="137"/>
    </location>
</feature>
<feature type="coiled-coil region" evidence="1">
    <location>
        <begin position="173"/>
        <end position="200"/>
    </location>
</feature>